<sequence>STSTRDRSDSRQVWDKDGDVVDRSMTSMGNIVLIYAFVLILVSFGVDFGVVQWLQQYGVRQQDKNGSYLRLNSCIVLGAQSSLCSSGFASLNGTKPTSRVSAV</sequence>
<organism evidence="1 2">
    <name type="scientific">Acaulospora colombiana</name>
    <dbReference type="NCBI Taxonomy" id="27376"/>
    <lineage>
        <taxon>Eukaryota</taxon>
        <taxon>Fungi</taxon>
        <taxon>Fungi incertae sedis</taxon>
        <taxon>Mucoromycota</taxon>
        <taxon>Glomeromycotina</taxon>
        <taxon>Glomeromycetes</taxon>
        <taxon>Diversisporales</taxon>
        <taxon>Acaulosporaceae</taxon>
        <taxon>Acaulospora</taxon>
    </lineage>
</organism>
<keyword evidence="2" id="KW-1185">Reference proteome</keyword>
<protein>
    <submittedName>
        <fullName evidence="1">4837_t:CDS:1</fullName>
    </submittedName>
</protein>
<feature type="non-terminal residue" evidence="1">
    <location>
        <position position="1"/>
    </location>
</feature>
<dbReference type="EMBL" id="CAJVPT010021784">
    <property type="protein sequence ID" value="CAG8656806.1"/>
    <property type="molecule type" value="Genomic_DNA"/>
</dbReference>
<reference evidence="1" key="1">
    <citation type="submission" date="2021-06" db="EMBL/GenBank/DDBJ databases">
        <authorList>
            <person name="Kallberg Y."/>
            <person name="Tangrot J."/>
            <person name="Rosling A."/>
        </authorList>
    </citation>
    <scope>NUCLEOTIDE SEQUENCE</scope>
    <source>
        <strain evidence="1">CL356</strain>
    </source>
</reference>
<accession>A0ACA9NID4</accession>
<evidence type="ECO:0000313" key="2">
    <source>
        <dbReference type="Proteomes" id="UP000789525"/>
    </source>
</evidence>
<dbReference type="Proteomes" id="UP000789525">
    <property type="component" value="Unassembled WGS sequence"/>
</dbReference>
<comment type="caution">
    <text evidence="1">The sequence shown here is derived from an EMBL/GenBank/DDBJ whole genome shotgun (WGS) entry which is preliminary data.</text>
</comment>
<proteinExistence type="predicted"/>
<evidence type="ECO:0000313" key="1">
    <source>
        <dbReference type="EMBL" id="CAG8656806.1"/>
    </source>
</evidence>
<gene>
    <name evidence="1" type="ORF">ACOLOM_LOCUS8440</name>
</gene>
<name>A0ACA9NID4_9GLOM</name>